<accession>A0A0L0HGR6</accession>
<dbReference type="AlphaFoldDB" id="A0A0L0HGR6"/>
<protein>
    <submittedName>
        <fullName evidence="2">Uncharacterized protein</fullName>
    </submittedName>
</protein>
<dbReference type="VEuPathDB" id="FungiDB:SPPG_04596"/>
<feature type="compositionally biased region" description="Basic and acidic residues" evidence="1">
    <location>
        <begin position="116"/>
        <end position="126"/>
    </location>
</feature>
<keyword evidence="3" id="KW-1185">Reference proteome</keyword>
<feature type="region of interest" description="Disordered" evidence="1">
    <location>
        <begin position="1"/>
        <end position="138"/>
    </location>
</feature>
<dbReference type="RefSeq" id="XP_016608306.1">
    <property type="nucleotide sequence ID" value="XM_016752831.1"/>
</dbReference>
<sequence length="920" mass="103885">MSSWETVPVNKRTKKEGESPAGSPRSSRNSSNTGSKTPLNKTSSGASGYFAALATAPLPDGSGLRQRSLDDEHEVTDLTGEPDYPEHIVPDVTNATSIRTETRPRAATPQPAISKESAKKSEKKADSGNPHTEGLEGLTKLDVASIESLVGTFVKRRSPEPVKGLAEALDQIIAQQLKLRVPIFGKNFSLQKWEGQGPITFTPEPVKRVLTGALSDLDVATDLPGVVKNLIDSQKKALATGSSFSSASIGYALILQLIASKDEDMFFEDVVSEKSGRTSADEMFETYSSILGTNPAVGHSLIWICAQQRVAVSRYGNVGRSPTHVAHPAGLKYWMKFLLPLFSTPDIASPRGRTGIDDDSTVGSSIAISVQQAALDYLQRLLHSLDIIQLSKRREDRRKGLPSITVRDFVLLMRVAVSEQSALRRRKKGDEMQANIRTAYDMIKQWTFGVDTKPRLVYTNETPESAFTFLLDEVRCERDTVVRNELLDTLTWIIASDTSQNPLRRTAAKGAQGLHSRVLTAWTSMYERNLNESRLLARRLTEEGKKRPRGKVWQMIRLSEVCYAVRDIKQANEGLLKRIAKRRDRERSGHKPTEIAVVHPDHSKQDLLAANRDLKALSTMLSQKPRSALRSFLRTFVWVVLTIYLSRSLLDVMCEPGSNRVCPLDDPRVTKFRQQIWDSQVLPAYTLAKDEVLKHSQPVLVPLYEKVDVVLHPAKDRAQRQWTQFKNTEQYRAVLDFGRFYVVPWLERVRQEWRDAMVVLVDVVAPSLRHAFRDAKVALKNNLPVARARIAVYARDARALTLRLSQTAEKEFLHLWDRLHLAENKALVKVRDVALPYWNSTRGARNTLQEVISKWVDGVDFLWRVVEDRVEKREWTKIGNWGRRIWKTVQGLNEDEDWDADMDVDDEQEEKNRKVQGKTH</sequence>
<proteinExistence type="predicted"/>
<organism evidence="2 3">
    <name type="scientific">Spizellomyces punctatus (strain DAOM BR117)</name>
    <dbReference type="NCBI Taxonomy" id="645134"/>
    <lineage>
        <taxon>Eukaryota</taxon>
        <taxon>Fungi</taxon>
        <taxon>Fungi incertae sedis</taxon>
        <taxon>Chytridiomycota</taxon>
        <taxon>Chytridiomycota incertae sedis</taxon>
        <taxon>Chytridiomycetes</taxon>
        <taxon>Spizellomycetales</taxon>
        <taxon>Spizellomycetaceae</taxon>
        <taxon>Spizellomyces</taxon>
    </lineage>
</organism>
<dbReference type="EMBL" id="KQ257456">
    <property type="protein sequence ID" value="KND00267.1"/>
    <property type="molecule type" value="Genomic_DNA"/>
</dbReference>
<evidence type="ECO:0000313" key="2">
    <source>
        <dbReference type="EMBL" id="KND00267.1"/>
    </source>
</evidence>
<evidence type="ECO:0000313" key="3">
    <source>
        <dbReference type="Proteomes" id="UP000053201"/>
    </source>
</evidence>
<dbReference type="OrthoDB" id="2108024at2759"/>
<dbReference type="GeneID" id="27688036"/>
<feature type="compositionally biased region" description="Acidic residues" evidence="1">
    <location>
        <begin position="897"/>
        <end position="909"/>
    </location>
</feature>
<reference evidence="2 3" key="1">
    <citation type="submission" date="2009-08" db="EMBL/GenBank/DDBJ databases">
        <title>The Genome Sequence of Spizellomyces punctatus strain DAOM BR117.</title>
        <authorList>
            <consortium name="The Broad Institute Genome Sequencing Platform"/>
            <person name="Russ C."/>
            <person name="Cuomo C."/>
            <person name="Shea T."/>
            <person name="Young S.K."/>
            <person name="Zeng Q."/>
            <person name="Koehrsen M."/>
            <person name="Haas B."/>
            <person name="Borodovsky M."/>
            <person name="Guigo R."/>
            <person name="Alvarado L."/>
            <person name="Berlin A."/>
            <person name="Bochicchio J."/>
            <person name="Borenstein D."/>
            <person name="Chapman S."/>
            <person name="Chen Z."/>
            <person name="Engels R."/>
            <person name="Freedman E."/>
            <person name="Gellesch M."/>
            <person name="Goldberg J."/>
            <person name="Griggs A."/>
            <person name="Gujja S."/>
            <person name="Heiman D."/>
            <person name="Hepburn T."/>
            <person name="Howarth C."/>
            <person name="Jen D."/>
            <person name="Larson L."/>
            <person name="Lewis B."/>
            <person name="Mehta T."/>
            <person name="Park D."/>
            <person name="Pearson M."/>
            <person name="Roberts A."/>
            <person name="Saif S."/>
            <person name="Shenoy N."/>
            <person name="Sisk P."/>
            <person name="Stolte C."/>
            <person name="Sykes S."/>
            <person name="Thomson T."/>
            <person name="Walk T."/>
            <person name="White J."/>
            <person name="Yandava C."/>
            <person name="Burger G."/>
            <person name="Gray M.W."/>
            <person name="Holland P.W.H."/>
            <person name="King N."/>
            <person name="Lang F.B.F."/>
            <person name="Roger A.J."/>
            <person name="Ruiz-Trillo I."/>
            <person name="Lander E."/>
            <person name="Nusbaum C."/>
        </authorList>
    </citation>
    <scope>NUCLEOTIDE SEQUENCE [LARGE SCALE GENOMIC DNA]</scope>
    <source>
        <strain evidence="2 3">DAOM BR117</strain>
    </source>
</reference>
<feature type="compositionally biased region" description="Polar residues" evidence="1">
    <location>
        <begin position="24"/>
        <end position="46"/>
    </location>
</feature>
<dbReference type="InParanoid" id="A0A0L0HGR6"/>
<dbReference type="Proteomes" id="UP000053201">
    <property type="component" value="Unassembled WGS sequence"/>
</dbReference>
<feature type="region of interest" description="Disordered" evidence="1">
    <location>
        <begin position="897"/>
        <end position="920"/>
    </location>
</feature>
<evidence type="ECO:0000256" key="1">
    <source>
        <dbReference type="SAM" id="MobiDB-lite"/>
    </source>
</evidence>
<name>A0A0L0HGR6_SPIPD</name>
<gene>
    <name evidence="2" type="ORF">SPPG_04596</name>
</gene>